<feature type="region of interest" description="Disordered" evidence="1">
    <location>
        <begin position="634"/>
        <end position="689"/>
    </location>
</feature>
<feature type="non-terminal residue" evidence="2">
    <location>
        <position position="933"/>
    </location>
</feature>
<feature type="compositionally biased region" description="Low complexity" evidence="1">
    <location>
        <begin position="749"/>
        <end position="758"/>
    </location>
</feature>
<dbReference type="EMBL" id="UYRV01000682">
    <property type="protein sequence ID" value="VDK45227.1"/>
    <property type="molecule type" value="Genomic_DNA"/>
</dbReference>
<feature type="compositionally biased region" description="Low complexity" evidence="1">
    <location>
        <begin position="794"/>
        <end position="817"/>
    </location>
</feature>
<feature type="compositionally biased region" description="Basic and acidic residues" evidence="1">
    <location>
        <begin position="319"/>
        <end position="328"/>
    </location>
</feature>
<gene>
    <name evidence="2" type="ORF">CGOC_LOCUS473</name>
</gene>
<feature type="compositionally biased region" description="Low complexity" evidence="1">
    <location>
        <begin position="671"/>
        <end position="689"/>
    </location>
</feature>
<proteinExistence type="predicted"/>
<feature type="region of interest" description="Disordered" evidence="1">
    <location>
        <begin position="412"/>
        <end position="455"/>
    </location>
</feature>
<organism evidence="2 3">
    <name type="scientific">Cylicostephanus goldi</name>
    <name type="common">Nematode worm</name>
    <dbReference type="NCBI Taxonomy" id="71465"/>
    <lineage>
        <taxon>Eukaryota</taxon>
        <taxon>Metazoa</taxon>
        <taxon>Ecdysozoa</taxon>
        <taxon>Nematoda</taxon>
        <taxon>Chromadorea</taxon>
        <taxon>Rhabditida</taxon>
        <taxon>Rhabditina</taxon>
        <taxon>Rhabditomorpha</taxon>
        <taxon>Strongyloidea</taxon>
        <taxon>Strongylidae</taxon>
        <taxon>Cylicostephanus</taxon>
    </lineage>
</organism>
<feature type="compositionally biased region" description="Low complexity" evidence="1">
    <location>
        <begin position="905"/>
        <end position="919"/>
    </location>
</feature>
<dbReference type="Proteomes" id="UP000271889">
    <property type="component" value="Unassembled WGS sequence"/>
</dbReference>
<reference evidence="2 3" key="1">
    <citation type="submission" date="2018-11" db="EMBL/GenBank/DDBJ databases">
        <authorList>
            <consortium name="Pathogen Informatics"/>
        </authorList>
    </citation>
    <scope>NUCLEOTIDE SEQUENCE [LARGE SCALE GENOMIC DNA]</scope>
</reference>
<evidence type="ECO:0000313" key="3">
    <source>
        <dbReference type="Proteomes" id="UP000271889"/>
    </source>
</evidence>
<evidence type="ECO:0000313" key="2">
    <source>
        <dbReference type="EMBL" id="VDK45227.1"/>
    </source>
</evidence>
<feature type="compositionally biased region" description="Polar residues" evidence="1">
    <location>
        <begin position="567"/>
        <end position="592"/>
    </location>
</feature>
<sequence length="933" mass="100844">MARMRQMLWYITFPPTVSMLDALLNGADMKDIEEIEDLLSSSSFVSCYDYTSSWFTFSSVSSIRDDQLEGLCEGDGYDKNLTDQVADYITATLSSSTMILDVMYGFCPCKSAFKCWRAGYPLMSCPKSTAGIFYMMKICFKETKITQTIPRTSSKSKAQSTFTLSTMKSKYAMQLLKSSTSHMDRMTATIKTFSENPNCTQFIDATSSSRPQSVEIISTSVRTTTNINKLNPSSKRFSSTFSISATASILSSEEADMDTEENTMSSTYKPTVSMDTSPAGTSDDNTRLKTETIWSGRDFFNLNSQTFSKVTQSPITDAGDSKQRRESRTNFGTLNVHTALKTEAITTVMESTYADITIPSFTSQDGSTSRIEASGTIAKSSKPSNENYEEEEEEQIPAMMSTLTTNENCHETLASSSASAREITKTSTSKVSSLPKQSDKPLISKVDSTPTGSSDFALSTSYARTNSLESATSNKGSAPYNLEGMTTVTSTSLYETQKISTESASPVADWNPEGISTAENRTFSSLIMTSMSHNPLEDVTNVGRGEYSPSEATLTVEGSVPNSVTGSKKVSFDSNANETETSNYEETKTATTKFGDRSHTKRADLITKISKPSSESTSFSHSVAQTLSTAEIATQRSSSMASIADKRPKTEILTTKSERSNTAKSNMKNELPSSTLKGPTSSSSPNSITLSATDFSTGLRFSETTITQRTEVALSVTEEGSETNSSEDAATKTSSLTSTKKPEASSYQTTAATPSASDTSKFNILSKATVIDSSTSPELLSTFIKENTSTPQDTTSKSPSSISTESSETSSYHTTASMPSATNTPEVIIPSKDMSFESSATDSLSGLTKENTAGTSSKHVALPFISNKPSFHRTIGVTFPEIKTSTDFTRLKITITNRKTNIDLPETSTSEYRETTTPTVSEESGEAASITSS</sequence>
<feature type="region of interest" description="Disordered" evidence="1">
    <location>
        <begin position="359"/>
        <end position="396"/>
    </location>
</feature>
<feature type="compositionally biased region" description="Polar residues" evidence="1">
    <location>
        <begin position="446"/>
        <end position="455"/>
    </location>
</feature>
<feature type="compositionally biased region" description="Polar residues" evidence="1">
    <location>
        <begin position="412"/>
        <end position="436"/>
    </location>
</feature>
<feature type="compositionally biased region" description="Basic and acidic residues" evidence="1">
    <location>
        <begin position="644"/>
        <end position="661"/>
    </location>
</feature>
<accession>A0A3P6QHT3</accession>
<feature type="compositionally biased region" description="Polar residues" evidence="1">
    <location>
        <begin position="262"/>
        <end position="283"/>
    </location>
</feature>
<name>A0A3P6QHT3_CYLGO</name>
<feature type="region of interest" description="Disordered" evidence="1">
    <location>
        <begin position="901"/>
        <end position="933"/>
    </location>
</feature>
<dbReference type="OrthoDB" id="10648412at2759"/>
<feature type="region of interest" description="Disordered" evidence="1">
    <location>
        <begin position="311"/>
        <end position="330"/>
    </location>
</feature>
<protein>
    <submittedName>
        <fullName evidence="2">Uncharacterized protein</fullName>
    </submittedName>
</protein>
<feature type="region of interest" description="Disordered" evidence="1">
    <location>
        <begin position="567"/>
        <end position="598"/>
    </location>
</feature>
<feature type="region of interest" description="Disordered" evidence="1">
    <location>
        <begin position="785"/>
        <end position="826"/>
    </location>
</feature>
<dbReference type="AlphaFoldDB" id="A0A3P6QHT3"/>
<feature type="region of interest" description="Disordered" evidence="1">
    <location>
        <begin position="253"/>
        <end position="286"/>
    </location>
</feature>
<keyword evidence="3" id="KW-1185">Reference proteome</keyword>
<feature type="region of interest" description="Disordered" evidence="1">
    <location>
        <begin position="715"/>
        <end position="758"/>
    </location>
</feature>
<feature type="compositionally biased region" description="Polar residues" evidence="1">
    <location>
        <begin position="359"/>
        <end position="384"/>
    </location>
</feature>
<evidence type="ECO:0000256" key="1">
    <source>
        <dbReference type="SAM" id="MobiDB-lite"/>
    </source>
</evidence>